<keyword evidence="1" id="KW-0677">Repeat</keyword>
<feature type="region of interest" description="Disordered" evidence="2">
    <location>
        <begin position="582"/>
        <end position="621"/>
    </location>
</feature>
<dbReference type="PROSITE" id="PS51272">
    <property type="entry name" value="SLH"/>
    <property type="match status" value="3"/>
</dbReference>
<comment type="caution">
    <text evidence="4">The sequence shown here is derived from an EMBL/GenBank/DDBJ whole genome shotgun (WGS) entry which is preliminary data.</text>
</comment>
<feature type="domain" description="SLH" evidence="3">
    <location>
        <begin position="178"/>
        <end position="242"/>
    </location>
</feature>
<sequence>MSYCSMKRNRARKSISFFLVFVLIFTLFVPIGAVAAEENNELLLPASNDVKNSTSLFSDLTEDERYSLFVNYLYHRGLLNGFPDGTFRPEEGFTRAQAAHIIARSAGLPLISSASLPFSDLYADHWAYSAIATAYEHGLLQGFEDGTFRPDDPLTRAQALALILRLEEESYIEDEDLPSLLYNDISPEHWAKKDLAIALEAGLLRKPHKDEGLEPEKPFSRIELSRALSMVMTKGPTVSTAPLALTLEVTEGTAKIVRANGVSQETSGKATLRFGDTIHMDGRGEINFDDGSGLLLLPGSVLVLKEGKGRSYIKQNGEPGTAVEWLHIEVPQGSVFGVIASYYFLEQLYPSLGSSDLAKLTQEKMAQEKPFHAVLSQTVSADAVAKSSVELVGDFAGQEIELTLIAENIGSQVLDEVTSAQDRLRSGDENNKASWWQKLKQKRTRVQVDTPWSVAAVQGTWWQTAIDSVDSGTVSVLYGEVLLSSNRGVDVIYSEQEVNKQEAQSPLAPAPFSDETLLAWDGVRSWLDTRLEAIIDNMPDTRAIEPEQDIKQEVFQDAYREIVQKIIDSYAENVAVLAQEQKDNDLQITPTTPRSGGGRSNPPNTNNPTNPVDNGVNPVNPGPDNSYRFNEPFTVKATLYDSTNRPLANKSLHLEFVQGYNSTVLDETTLRTDSLGRVSWTIRPQLDLSESYRVQATFEGDGNYYFSEASRSVDFQWPHNYRPYYKVDINANLSVSEAVYTEKVIATVETTYQDYNYEREAVSGYAPYQDVYVGLYHRYTENPVFEVVGNVNKAVSATLTTDQDGKAQWELPSLPIGEYELVFTPRSYVGEFVEEREYLSIVGNSRFRIENEEFLYGSITSNPSDKFQLSGILEYYNGSSWQAIRNSDVSITVDRWPKQGEQNSSERFSETLTTSNEGRFSYELDLASVANLSSNIFYVHYIYSGDNSYEGVDVTEAVTYRPLYVGYNYIKQTDSEIVHASEAGAPLALYFTWQVKDAQGESPVVNGEIRYAIRDDNTSEPYERFTIYSDLEGNFSIPIPEQPGRYYVNLEPVRPGNNFMEPTIEVGLNNDMYVRNNFHVNNGTVDLYINNYILGSNSISAWLYYHESSRYDYAPLTGQEVIFMLEQPDQSWVEIGKATTTSSGEAKLVITEELINTHQLDRNRPYNLEALFIGNNRYASSFDELNNLRFSNTYITIEPIRIVIGTGDSGSEETGDSGGEETNDSGSGGIGDSNTARGSINIISVTPDVATAGENTSFQVEIAYSFEGMERASLNVGFNTTNLNTYRMFGSFKTSEKSGFHTFDVTDIPVKDWGDEGSFQVYVNILEDIVTDYWTVIAFDKGDINVTSP</sequence>
<dbReference type="Pfam" id="PF00395">
    <property type="entry name" value="SLH"/>
    <property type="match status" value="2"/>
</dbReference>
<dbReference type="OrthoDB" id="1808441at2"/>
<keyword evidence="5" id="KW-1185">Reference proteome</keyword>
<evidence type="ECO:0000313" key="5">
    <source>
        <dbReference type="Proteomes" id="UP000468766"/>
    </source>
</evidence>
<evidence type="ECO:0000313" key="4">
    <source>
        <dbReference type="EMBL" id="KAB2953674.1"/>
    </source>
</evidence>
<feature type="domain" description="SLH" evidence="3">
    <location>
        <begin position="114"/>
        <end position="177"/>
    </location>
</feature>
<name>A0A6I0EU03_9FIRM</name>
<dbReference type="PANTHER" id="PTHR43308">
    <property type="entry name" value="OUTER MEMBRANE PROTEIN ALPHA-RELATED"/>
    <property type="match status" value="1"/>
</dbReference>
<dbReference type="Proteomes" id="UP000468766">
    <property type="component" value="Unassembled WGS sequence"/>
</dbReference>
<organism evidence="4 5">
    <name type="scientific">Heliorestis acidaminivorans</name>
    <dbReference type="NCBI Taxonomy" id="553427"/>
    <lineage>
        <taxon>Bacteria</taxon>
        <taxon>Bacillati</taxon>
        <taxon>Bacillota</taxon>
        <taxon>Clostridia</taxon>
        <taxon>Eubacteriales</taxon>
        <taxon>Heliobacteriaceae</taxon>
        <taxon>Heliorestis</taxon>
    </lineage>
</organism>
<feature type="compositionally biased region" description="Acidic residues" evidence="2">
    <location>
        <begin position="1210"/>
        <end position="1223"/>
    </location>
</feature>
<feature type="domain" description="SLH" evidence="3">
    <location>
        <begin position="53"/>
        <end position="113"/>
    </location>
</feature>
<proteinExistence type="predicted"/>
<dbReference type="InterPro" id="IPR001119">
    <property type="entry name" value="SLH_dom"/>
</dbReference>
<evidence type="ECO:0000256" key="1">
    <source>
        <dbReference type="ARBA" id="ARBA00022737"/>
    </source>
</evidence>
<dbReference type="InterPro" id="IPR051465">
    <property type="entry name" value="Cell_Envelope_Struct_Comp"/>
</dbReference>
<evidence type="ECO:0000256" key="2">
    <source>
        <dbReference type="SAM" id="MobiDB-lite"/>
    </source>
</evidence>
<reference evidence="4 5" key="1">
    <citation type="submission" date="2019-10" db="EMBL/GenBank/DDBJ databases">
        <title>Whole-genome sequence of the extremophile Heliorestis acidaminivorans DSM 24790.</title>
        <authorList>
            <person name="Kyndt J.A."/>
            <person name="Meyer T.E."/>
        </authorList>
    </citation>
    <scope>NUCLEOTIDE SEQUENCE [LARGE SCALE GENOMIC DNA]</scope>
    <source>
        <strain evidence="4 5">DSM 24790</strain>
    </source>
</reference>
<evidence type="ECO:0000259" key="3">
    <source>
        <dbReference type="PROSITE" id="PS51272"/>
    </source>
</evidence>
<accession>A0A6I0EU03</accession>
<feature type="compositionally biased region" description="Low complexity" evidence="2">
    <location>
        <begin position="601"/>
        <end position="621"/>
    </location>
</feature>
<feature type="region of interest" description="Disordered" evidence="2">
    <location>
        <begin position="1206"/>
        <end position="1234"/>
    </location>
</feature>
<protein>
    <submittedName>
        <fullName evidence="4">S-layer homology domain-containing protein</fullName>
    </submittedName>
</protein>
<dbReference type="EMBL" id="WBXO01000002">
    <property type="protein sequence ID" value="KAB2953674.1"/>
    <property type="molecule type" value="Genomic_DNA"/>
</dbReference>
<dbReference type="PANTHER" id="PTHR43308:SF5">
    <property type="entry name" value="S-LAYER PROTEIN _ PEPTIDOGLYCAN ENDO-BETA-N-ACETYLGLUCOSAMINIDASE"/>
    <property type="match status" value="1"/>
</dbReference>
<gene>
    <name evidence="4" type="ORF">F9B85_03380</name>
</gene>